<accession>A0ABQ0LZJ9</accession>
<gene>
    <name evidence="2" type="ORF">MCHLO_13122</name>
</gene>
<feature type="domain" description="F-box" evidence="1">
    <location>
        <begin position="3"/>
        <end position="54"/>
    </location>
</feature>
<dbReference type="EMBL" id="DF849285">
    <property type="protein sequence ID" value="GAT56470.1"/>
    <property type="molecule type" value="Genomic_DNA"/>
</dbReference>
<protein>
    <recommendedName>
        <fullName evidence="1">F-box domain-containing protein</fullName>
    </recommendedName>
</protein>
<dbReference type="CDD" id="cd09917">
    <property type="entry name" value="F-box_SF"/>
    <property type="match status" value="1"/>
</dbReference>
<proteinExistence type="predicted"/>
<evidence type="ECO:0000313" key="3">
    <source>
        <dbReference type="Proteomes" id="UP000815677"/>
    </source>
</evidence>
<evidence type="ECO:0000259" key="1">
    <source>
        <dbReference type="PROSITE" id="PS50181"/>
    </source>
</evidence>
<organism evidence="2 3">
    <name type="scientific">Mycena chlorophos</name>
    <name type="common">Agaric fungus</name>
    <name type="synonym">Agaricus chlorophos</name>
    <dbReference type="NCBI Taxonomy" id="658473"/>
    <lineage>
        <taxon>Eukaryota</taxon>
        <taxon>Fungi</taxon>
        <taxon>Dikarya</taxon>
        <taxon>Basidiomycota</taxon>
        <taxon>Agaricomycotina</taxon>
        <taxon>Agaricomycetes</taxon>
        <taxon>Agaricomycetidae</taxon>
        <taxon>Agaricales</taxon>
        <taxon>Marasmiineae</taxon>
        <taxon>Mycenaceae</taxon>
        <taxon>Mycena</taxon>
    </lineage>
</organism>
<reference evidence="2" key="1">
    <citation type="submission" date="2014-09" db="EMBL/GenBank/DDBJ databases">
        <title>Genome sequence of the luminous mushroom Mycena chlorophos for searching fungal bioluminescence genes.</title>
        <authorList>
            <person name="Tanaka Y."/>
            <person name="Kasuga D."/>
            <person name="Oba Y."/>
            <person name="Hase S."/>
            <person name="Sato K."/>
            <person name="Oba Y."/>
            <person name="Sakakibara Y."/>
        </authorList>
    </citation>
    <scope>NUCLEOTIDE SEQUENCE</scope>
</reference>
<dbReference type="PROSITE" id="PS50181">
    <property type="entry name" value="FBOX"/>
    <property type="match status" value="1"/>
</dbReference>
<dbReference type="Proteomes" id="UP000815677">
    <property type="component" value="Unassembled WGS sequence"/>
</dbReference>
<name>A0ABQ0LZJ9_MYCCL</name>
<dbReference type="InterPro" id="IPR001810">
    <property type="entry name" value="F-box_dom"/>
</dbReference>
<dbReference type="Pfam" id="PF00646">
    <property type="entry name" value="F-box"/>
    <property type="match status" value="1"/>
</dbReference>
<evidence type="ECO:0000313" key="2">
    <source>
        <dbReference type="EMBL" id="GAT56470.1"/>
    </source>
</evidence>
<sequence length="248" mass="27655">MSTVFNANFPRSVLANILLHLPHGDLLRAQRVSKLFSTVINENTAIAVQIFKQPSDVFVASLVESSEPEKKKNSKQIYQRPTEPYQLHPLISRSGVYFLSNTLNGVALPVKKTSKKRSLSIRKWPRLKGLPVADDFISIPAVKTIKLESIGPAFNGGGFMVVSEDNNGFNVTVNLKNSNGIRVADFFEALAEASGVGDSEPEPEGLEDDDYYDDYYNDWDERVMMRYGGCNKIVRKGEVLSMNVSIFM</sequence>
<dbReference type="InterPro" id="IPR036047">
    <property type="entry name" value="F-box-like_dom_sf"/>
</dbReference>
<dbReference type="SUPFAM" id="SSF81383">
    <property type="entry name" value="F-box domain"/>
    <property type="match status" value="1"/>
</dbReference>
<keyword evidence="3" id="KW-1185">Reference proteome</keyword>